<gene>
    <name evidence="2" type="ORF">PV328_012398</name>
</gene>
<keyword evidence="3" id="KW-1185">Reference proteome</keyword>
<reference evidence="2" key="1">
    <citation type="journal article" date="2023" name="bioRxiv">
        <title>Scaffold-level genome assemblies of two parasitoid biocontrol wasps reveal the parthenogenesis mechanism and an associated novel virus.</title>
        <authorList>
            <person name="Inwood S."/>
            <person name="Skelly J."/>
            <person name="Guhlin J."/>
            <person name="Harrop T."/>
            <person name="Goldson S."/>
            <person name="Dearden P."/>
        </authorList>
    </citation>
    <scope>NUCLEOTIDE SEQUENCE</scope>
    <source>
        <strain evidence="2">Irish</strain>
        <tissue evidence="2">Whole body</tissue>
    </source>
</reference>
<evidence type="ECO:0000313" key="2">
    <source>
        <dbReference type="EMBL" id="KAK0156722.1"/>
    </source>
</evidence>
<dbReference type="EMBL" id="JAQQBS010002600">
    <property type="protein sequence ID" value="KAK0156722.1"/>
    <property type="molecule type" value="Genomic_DNA"/>
</dbReference>
<reference evidence="2" key="2">
    <citation type="submission" date="2023-03" db="EMBL/GenBank/DDBJ databases">
        <authorList>
            <person name="Inwood S.N."/>
            <person name="Skelly J.G."/>
            <person name="Guhlin J."/>
            <person name="Harrop T.W.R."/>
            <person name="Goldson S.G."/>
            <person name="Dearden P.K."/>
        </authorList>
    </citation>
    <scope>NUCLEOTIDE SEQUENCE</scope>
    <source>
        <strain evidence="2">Irish</strain>
        <tissue evidence="2">Whole body</tissue>
    </source>
</reference>
<organism evidence="2 3">
    <name type="scientific">Microctonus aethiopoides</name>
    <dbReference type="NCBI Taxonomy" id="144406"/>
    <lineage>
        <taxon>Eukaryota</taxon>
        <taxon>Metazoa</taxon>
        <taxon>Ecdysozoa</taxon>
        <taxon>Arthropoda</taxon>
        <taxon>Hexapoda</taxon>
        <taxon>Insecta</taxon>
        <taxon>Pterygota</taxon>
        <taxon>Neoptera</taxon>
        <taxon>Endopterygota</taxon>
        <taxon>Hymenoptera</taxon>
        <taxon>Apocrita</taxon>
        <taxon>Ichneumonoidea</taxon>
        <taxon>Braconidae</taxon>
        <taxon>Euphorinae</taxon>
        <taxon>Microctonus</taxon>
    </lineage>
</organism>
<feature type="region of interest" description="Disordered" evidence="1">
    <location>
        <begin position="44"/>
        <end position="64"/>
    </location>
</feature>
<sequence length="312" mass="35254">AKEEGRYITINAEHENQIEPYRELRNTMTDDPSTVAQSSANIHNSTSNIVGSNSSKRRKTAAEYQGEYRIRKKMKRDRLLDDLAIAGPSTSTGESTTTDSSIVINRPITASTHAGTINRNRRKTAADYQRDYRSREKEKRKIAKGAALSTVNEFSANNIVGSNESKRRKTAAEYQGKYRIRKKMKRDRLLDDLTTAGPSNSAGESNTADQSTVIMLPITASTHVGSINPNRRKKAARYQRDYRARRKEKRKFTKRAELSTVIESSANIDTSTNTILGSNESKRRKTAAEYQGEYRIRKKMNRDRLLDDLAIA</sequence>
<feature type="compositionally biased region" description="Polar residues" evidence="1">
    <location>
        <begin position="44"/>
        <end position="54"/>
    </location>
</feature>
<feature type="non-terminal residue" evidence="2">
    <location>
        <position position="312"/>
    </location>
</feature>
<proteinExistence type="predicted"/>
<comment type="caution">
    <text evidence="2">The sequence shown here is derived from an EMBL/GenBank/DDBJ whole genome shotgun (WGS) entry which is preliminary data.</text>
</comment>
<protein>
    <submittedName>
        <fullName evidence="2">Uncharacterized protein</fullName>
    </submittedName>
</protein>
<feature type="region of interest" description="Disordered" evidence="1">
    <location>
        <begin position="224"/>
        <end position="251"/>
    </location>
</feature>
<feature type="compositionally biased region" description="Basic and acidic residues" evidence="1">
    <location>
        <begin position="124"/>
        <end position="139"/>
    </location>
</feature>
<name>A0AA39ERC3_9HYME</name>
<feature type="region of interest" description="Disordered" evidence="1">
    <location>
        <begin position="112"/>
        <end position="141"/>
    </location>
</feature>
<dbReference type="Proteomes" id="UP001168990">
    <property type="component" value="Unassembled WGS sequence"/>
</dbReference>
<accession>A0AA39ERC3</accession>
<dbReference type="AlphaFoldDB" id="A0AA39ERC3"/>
<feature type="compositionally biased region" description="Basic residues" evidence="1">
    <location>
        <begin position="230"/>
        <end position="251"/>
    </location>
</feature>
<evidence type="ECO:0000256" key="1">
    <source>
        <dbReference type="SAM" id="MobiDB-lite"/>
    </source>
</evidence>
<evidence type="ECO:0000313" key="3">
    <source>
        <dbReference type="Proteomes" id="UP001168990"/>
    </source>
</evidence>
<feature type="non-terminal residue" evidence="2">
    <location>
        <position position="1"/>
    </location>
</feature>